<dbReference type="InterPro" id="IPR005471">
    <property type="entry name" value="Tscrpt_reg_IclR_N"/>
</dbReference>
<keyword evidence="3" id="KW-0804">Transcription</keyword>
<dbReference type="Gene3D" id="1.10.10.10">
    <property type="entry name" value="Winged helix-like DNA-binding domain superfamily/Winged helix DNA-binding domain"/>
    <property type="match status" value="1"/>
</dbReference>
<proteinExistence type="predicted"/>
<dbReference type="Pfam" id="PF09339">
    <property type="entry name" value="HTH_IclR"/>
    <property type="match status" value="1"/>
</dbReference>
<comment type="caution">
    <text evidence="6">The sequence shown here is derived from an EMBL/GenBank/DDBJ whole genome shotgun (WGS) entry which is preliminary data.</text>
</comment>
<protein>
    <submittedName>
        <fullName evidence="6">IclR family transcriptional regulator</fullName>
    </submittedName>
</protein>
<dbReference type="AlphaFoldDB" id="A0ABD5PK82"/>
<dbReference type="Pfam" id="PF01614">
    <property type="entry name" value="IclR_C"/>
    <property type="match status" value="1"/>
</dbReference>
<sequence>MGKNRNPRRIQAVDHAFEILGLLRDHDGMTVSEIANAVGLTPGTVHTHLTTMQAHGVVQKTDGKYQLGTYMIPFGENVRSNSRLFRAGKTEVDDLAAETGESVHLVVETLGREVLLYEEFGQNAVGEGLYLRNKGSPGRNLHCSAAGKAILAHMDEKKRETILDGYDFTPQTPNTITDEDALRDELQQIREENIARNDEEQIEGVRAVGCPIRHSDEVLGAISLSAPTRRFEGERFAQTIPEVVAKTANIIEVEFQTQ</sequence>
<dbReference type="PROSITE" id="PS51077">
    <property type="entry name" value="HTH_ICLR"/>
    <property type="match status" value="1"/>
</dbReference>
<dbReference type="PROSITE" id="PS51078">
    <property type="entry name" value="ICLR_ED"/>
    <property type="match status" value="1"/>
</dbReference>
<dbReference type="PANTHER" id="PTHR30136">
    <property type="entry name" value="HELIX-TURN-HELIX TRANSCRIPTIONAL REGULATOR, ICLR FAMILY"/>
    <property type="match status" value="1"/>
</dbReference>
<dbReference type="Gene3D" id="3.30.450.40">
    <property type="match status" value="1"/>
</dbReference>
<dbReference type="GO" id="GO:0006355">
    <property type="term" value="P:regulation of DNA-templated transcription"/>
    <property type="evidence" value="ECO:0007669"/>
    <property type="project" value="UniProtKB-ARBA"/>
</dbReference>
<dbReference type="InterPro" id="IPR029016">
    <property type="entry name" value="GAF-like_dom_sf"/>
</dbReference>
<evidence type="ECO:0000313" key="7">
    <source>
        <dbReference type="Proteomes" id="UP001595898"/>
    </source>
</evidence>
<accession>A0ABD5PK82</accession>
<feature type="domain" description="IclR-ED" evidence="5">
    <location>
        <begin position="70"/>
        <end position="257"/>
    </location>
</feature>
<evidence type="ECO:0000256" key="2">
    <source>
        <dbReference type="ARBA" id="ARBA00023125"/>
    </source>
</evidence>
<keyword evidence="2" id="KW-0238">DNA-binding</keyword>
<organism evidence="6 7">
    <name type="scientific">Halosolutus amylolyticus</name>
    <dbReference type="NCBI Taxonomy" id="2932267"/>
    <lineage>
        <taxon>Archaea</taxon>
        <taxon>Methanobacteriati</taxon>
        <taxon>Methanobacteriota</taxon>
        <taxon>Stenosarchaea group</taxon>
        <taxon>Halobacteria</taxon>
        <taxon>Halobacteriales</taxon>
        <taxon>Natrialbaceae</taxon>
        <taxon>Halosolutus</taxon>
    </lineage>
</organism>
<evidence type="ECO:0000259" key="5">
    <source>
        <dbReference type="PROSITE" id="PS51078"/>
    </source>
</evidence>
<keyword evidence="1" id="KW-0805">Transcription regulation</keyword>
<reference evidence="6 7" key="1">
    <citation type="journal article" date="2019" name="Int. J. Syst. Evol. Microbiol.">
        <title>The Global Catalogue of Microorganisms (GCM) 10K type strain sequencing project: providing services to taxonomists for standard genome sequencing and annotation.</title>
        <authorList>
            <consortium name="The Broad Institute Genomics Platform"/>
            <consortium name="The Broad Institute Genome Sequencing Center for Infectious Disease"/>
            <person name="Wu L."/>
            <person name="Ma J."/>
        </authorList>
    </citation>
    <scope>NUCLEOTIDE SEQUENCE [LARGE SCALE GENOMIC DNA]</scope>
    <source>
        <strain evidence="6 7">WLHS5</strain>
    </source>
</reference>
<dbReference type="InterPro" id="IPR011991">
    <property type="entry name" value="ArsR-like_HTH"/>
</dbReference>
<dbReference type="CDD" id="cd00090">
    <property type="entry name" value="HTH_ARSR"/>
    <property type="match status" value="1"/>
</dbReference>
<keyword evidence="7" id="KW-1185">Reference proteome</keyword>
<evidence type="ECO:0000256" key="3">
    <source>
        <dbReference type="ARBA" id="ARBA00023163"/>
    </source>
</evidence>
<dbReference type="Proteomes" id="UP001595898">
    <property type="component" value="Unassembled WGS sequence"/>
</dbReference>
<dbReference type="SMART" id="SM00346">
    <property type="entry name" value="HTH_ICLR"/>
    <property type="match status" value="1"/>
</dbReference>
<dbReference type="PANTHER" id="PTHR30136:SF35">
    <property type="entry name" value="HTH-TYPE TRANSCRIPTIONAL REGULATOR RV1719"/>
    <property type="match status" value="1"/>
</dbReference>
<evidence type="ECO:0000259" key="4">
    <source>
        <dbReference type="PROSITE" id="PS51077"/>
    </source>
</evidence>
<dbReference type="SUPFAM" id="SSF46785">
    <property type="entry name" value="Winged helix' DNA-binding domain"/>
    <property type="match status" value="1"/>
</dbReference>
<gene>
    <name evidence="6" type="ORF">ACFO5R_00890</name>
</gene>
<dbReference type="InterPro" id="IPR036388">
    <property type="entry name" value="WH-like_DNA-bd_sf"/>
</dbReference>
<evidence type="ECO:0000256" key="1">
    <source>
        <dbReference type="ARBA" id="ARBA00023015"/>
    </source>
</evidence>
<dbReference type="EMBL" id="JBHSFA010000001">
    <property type="protein sequence ID" value="MFC4540479.1"/>
    <property type="molecule type" value="Genomic_DNA"/>
</dbReference>
<dbReference type="InterPro" id="IPR036390">
    <property type="entry name" value="WH_DNA-bd_sf"/>
</dbReference>
<evidence type="ECO:0000313" key="6">
    <source>
        <dbReference type="EMBL" id="MFC4540479.1"/>
    </source>
</evidence>
<dbReference type="InterPro" id="IPR014757">
    <property type="entry name" value="Tscrpt_reg_IclR_C"/>
</dbReference>
<dbReference type="GO" id="GO:0003677">
    <property type="term" value="F:DNA binding"/>
    <property type="evidence" value="ECO:0007669"/>
    <property type="project" value="UniProtKB-KW"/>
</dbReference>
<feature type="domain" description="HTH iclR-type" evidence="4">
    <location>
        <begin position="10"/>
        <end position="69"/>
    </location>
</feature>
<dbReference type="SUPFAM" id="SSF55781">
    <property type="entry name" value="GAF domain-like"/>
    <property type="match status" value="1"/>
</dbReference>
<dbReference type="InterPro" id="IPR050707">
    <property type="entry name" value="HTH_MetabolicPath_Reg"/>
</dbReference>
<dbReference type="RefSeq" id="WP_250142524.1">
    <property type="nucleotide sequence ID" value="NZ_JALIQP010000007.1"/>
</dbReference>
<name>A0ABD5PK82_9EURY</name>